<dbReference type="RefSeq" id="WP_124935804.1">
    <property type="nucleotide sequence ID" value="NZ_RJVQ01000001.1"/>
</dbReference>
<dbReference type="Pfam" id="PF06527">
    <property type="entry name" value="TniQ"/>
    <property type="match status" value="1"/>
</dbReference>
<protein>
    <recommendedName>
        <fullName evidence="1">TniQ domain-containing protein</fullName>
    </recommendedName>
</protein>
<comment type="caution">
    <text evidence="2">The sequence shown here is derived from an EMBL/GenBank/DDBJ whole genome shotgun (WGS) entry which is preliminary data.</text>
</comment>
<name>A0A3N9TLH9_9VIBR</name>
<evidence type="ECO:0000313" key="2">
    <source>
        <dbReference type="EMBL" id="RQW65150.1"/>
    </source>
</evidence>
<sequence length="392" mass="45566">MFLQRPKTHQDESLESFFIRVANKNGYDDIAKFLSAVKRYLVDKDPRKFDTFPSDVCLINPYSSKNHSTARTHALHHLSQLTFNEPQNILGLAINRSQIKYSSSSSVIRGAELFPRSLLRTQHVPCCPQCLQENGYASYLWHFSGIDYCPLHREKLVYTCQCGREYDYRKDGLAGVCPKCGEILGSTESSKIGPGISVSQWLSGQSSEGLPDLPASYRWGLVHWWTQIHNELFDTDTFLKFWQNWPHSFHDKIKNTIEFNIEYTIVNNERLRLKDLLGSLLLHSFKLPSHNLRYNLILKEIFSYLDIHLWEDNGFLANLKMNAFDVAILLNTTTDEIASMVEQRLLLPKHNIKNSVPLNNSHYLFHLGDVYCLWLSEFQTDEFNRSFYVSRW</sequence>
<dbReference type="AlphaFoldDB" id="A0A3N9TLH9"/>
<feature type="domain" description="TniQ" evidence="1">
    <location>
        <begin position="5"/>
        <end position="156"/>
    </location>
</feature>
<gene>
    <name evidence="2" type="ORF">EES38_03710</name>
</gene>
<reference evidence="2 3" key="1">
    <citation type="submission" date="2018-11" db="EMBL/GenBank/DDBJ databases">
        <title>Vibrio LJC006 sp. nov., isolated from seawater during the bloom of the enteromorpha.</title>
        <authorList>
            <person name="Liang J."/>
        </authorList>
    </citation>
    <scope>NUCLEOTIDE SEQUENCE [LARGE SCALE GENOMIC DNA]</scope>
    <source>
        <strain evidence="2 3">LJC006</strain>
    </source>
</reference>
<dbReference type="OrthoDB" id="6138887at2"/>
<proteinExistence type="predicted"/>
<organism evidence="2 3">
    <name type="scientific">Vibrio viridaestus</name>
    <dbReference type="NCBI Taxonomy" id="2487322"/>
    <lineage>
        <taxon>Bacteria</taxon>
        <taxon>Pseudomonadati</taxon>
        <taxon>Pseudomonadota</taxon>
        <taxon>Gammaproteobacteria</taxon>
        <taxon>Vibrionales</taxon>
        <taxon>Vibrionaceae</taxon>
        <taxon>Vibrio</taxon>
    </lineage>
</organism>
<dbReference type="EMBL" id="RJVQ01000001">
    <property type="protein sequence ID" value="RQW65150.1"/>
    <property type="molecule type" value="Genomic_DNA"/>
</dbReference>
<evidence type="ECO:0000259" key="1">
    <source>
        <dbReference type="Pfam" id="PF06527"/>
    </source>
</evidence>
<evidence type="ECO:0000313" key="3">
    <source>
        <dbReference type="Proteomes" id="UP000281112"/>
    </source>
</evidence>
<dbReference type="InterPro" id="IPR009492">
    <property type="entry name" value="TniQ"/>
</dbReference>
<accession>A0A3N9TLH9</accession>
<dbReference type="Proteomes" id="UP000281112">
    <property type="component" value="Unassembled WGS sequence"/>
</dbReference>
<keyword evidence="3" id="KW-1185">Reference proteome</keyword>